<dbReference type="Pfam" id="PF04316">
    <property type="entry name" value="FlgM"/>
    <property type="match status" value="1"/>
</dbReference>
<evidence type="ECO:0000256" key="7">
    <source>
        <dbReference type="ARBA" id="ARBA00024739"/>
    </source>
</evidence>
<protein>
    <recommendedName>
        <fullName evidence="2">Negative regulator of flagellin synthesis</fullName>
    </recommendedName>
    <alternativeName>
        <fullName evidence="8">Anti-sigma-28 factor</fullName>
    </alternativeName>
</protein>
<evidence type="ECO:0000313" key="11">
    <source>
        <dbReference type="EMBL" id="MFC5476024.1"/>
    </source>
</evidence>
<evidence type="ECO:0000259" key="10">
    <source>
        <dbReference type="Pfam" id="PF04316"/>
    </source>
</evidence>
<dbReference type="Proteomes" id="UP001596045">
    <property type="component" value="Unassembled WGS sequence"/>
</dbReference>
<dbReference type="InterPro" id="IPR031316">
    <property type="entry name" value="FlgM_C"/>
</dbReference>
<dbReference type="InterPro" id="IPR007412">
    <property type="entry name" value="FlgM"/>
</dbReference>
<gene>
    <name evidence="11" type="primary">flgM</name>
    <name evidence="11" type="ORF">ACFPM8_18845</name>
</gene>
<feature type="compositionally biased region" description="Polar residues" evidence="9">
    <location>
        <begin position="1"/>
        <end position="14"/>
    </location>
</feature>
<evidence type="ECO:0000256" key="1">
    <source>
        <dbReference type="ARBA" id="ARBA00005322"/>
    </source>
</evidence>
<evidence type="ECO:0000256" key="8">
    <source>
        <dbReference type="ARBA" id="ARBA00030117"/>
    </source>
</evidence>
<feature type="compositionally biased region" description="Low complexity" evidence="9">
    <location>
        <begin position="16"/>
        <end position="36"/>
    </location>
</feature>
<dbReference type="EMBL" id="JBHSMT010000029">
    <property type="protein sequence ID" value="MFC5476024.1"/>
    <property type="molecule type" value="Genomic_DNA"/>
</dbReference>
<dbReference type="NCBIfam" id="TIGR03824">
    <property type="entry name" value="FlgM_jcvi"/>
    <property type="match status" value="1"/>
</dbReference>
<name>A0ABW0MCS2_9BURK</name>
<keyword evidence="12" id="KW-1185">Reference proteome</keyword>
<comment type="function">
    <text evidence="7">Responsible for the coupling of flagellin expression to flagellar assembly by preventing expression of the flagellin genes when a component of the middle class of proteins is defective. It negatively regulates flagellar genes by inhibiting the activity of FliA by directly binding to FliA.</text>
</comment>
<reference evidence="12" key="1">
    <citation type="journal article" date="2019" name="Int. J. Syst. Evol. Microbiol.">
        <title>The Global Catalogue of Microorganisms (GCM) 10K type strain sequencing project: providing services to taxonomists for standard genome sequencing and annotation.</title>
        <authorList>
            <consortium name="The Broad Institute Genomics Platform"/>
            <consortium name="The Broad Institute Genome Sequencing Center for Infectious Disease"/>
            <person name="Wu L."/>
            <person name="Ma J."/>
        </authorList>
    </citation>
    <scope>NUCLEOTIDE SEQUENCE [LARGE SCALE GENOMIC DNA]</scope>
    <source>
        <strain evidence="12">JCM 17066</strain>
    </source>
</reference>
<feature type="region of interest" description="Disordered" evidence="9">
    <location>
        <begin position="1"/>
        <end position="36"/>
    </location>
</feature>
<keyword evidence="4" id="KW-1005">Bacterial flagellum biogenesis</keyword>
<accession>A0ABW0MCS2</accession>
<organism evidence="11 12">
    <name type="scientific">Paraherbaspirillum soli</name>
    <dbReference type="NCBI Taxonomy" id="631222"/>
    <lineage>
        <taxon>Bacteria</taxon>
        <taxon>Pseudomonadati</taxon>
        <taxon>Pseudomonadota</taxon>
        <taxon>Betaproteobacteria</taxon>
        <taxon>Burkholderiales</taxon>
        <taxon>Oxalobacteraceae</taxon>
        <taxon>Paraherbaspirillum</taxon>
    </lineage>
</organism>
<dbReference type="SUPFAM" id="SSF101498">
    <property type="entry name" value="Anti-sigma factor FlgM"/>
    <property type="match status" value="1"/>
</dbReference>
<keyword evidence="11" id="KW-0969">Cilium</keyword>
<evidence type="ECO:0000256" key="3">
    <source>
        <dbReference type="ARBA" id="ARBA00022491"/>
    </source>
</evidence>
<proteinExistence type="inferred from homology"/>
<feature type="domain" description="Anti-sigma-28 factor FlgM C-terminal" evidence="10">
    <location>
        <begin position="40"/>
        <end position="93"/>
    </location>
</feature>
<keyword evidence="6" id="KW-0804">Transcription</keyword>
<keyword evidence="11" id="KW-0966">Cell projection</keyword>
<keyword evidence="11" id="KW-0282">Flagellum</keyword>
<keyword evidence="3" id="KW-0678">Repressor</keyword>
<dbReference type="RefSeq" id="WP_378999830.1">
    <property type="nucleotide sequence ID" value="NZ_JBHSMT010000029.1"/>
</dbReference>
<keyword evidence="5" id="KW-0805">Transcription regulation</keyword>
<comment type="caution">
    <text evidence="11">The sequence shown here is derived from an EMBL/GenBank/DDBJ whole genome shotgun (WGS) entry which is preliminary data.</text>
</comment>
<evidence type="ECO:0000256" key="4">
    <source>
        <dbReference type="ARBA" id="ARBA00022795"/>
    </source>
</evidence>
<evidence type="ECO:0000256" key="2">
    <source>
        <dbReference type="ARBA" id="ARBA00017823"/>
    </source>
</evidence>
<evidence type="ECO:0000313" key="12">
    <source>
        <dbReference type="Proteomes" id="UP001596045"/>
    </source>
</evidence>
<sequence>MKIDQTANPLNSVPSPAKAQPAKDVAPPAAASVSTPLPANLSSLTAQVRQLQTQLAQPGSGDFDTAKVTEIRQAISDGRYQVNPEKIADGLLDTVRDLLGKRPS</sequence>
<evidence type="ECO:0000256" key="9">
    <source>
        <dbReference type="SAM" id="MobiDB-lite"/>
    </source>
</evidence>
<evidence type="ECO:0000256" key="6">
    <source>
        <dbReference type="ARBA" id="ARBA00023163"/>
    </source>
</evidence>
<evidence type="ECO:0000256" key="5">
    <source>
        <dbReference type="ARBA" id="ARBA00023015"/>
    </source>
</evidence>
<dbReference type="InterPro" id="IPR035890">
    <property type="entry name" value="Anti-sigma-28_factor_FlgM_sf"/>
</dbReference>
<comment type="similarity">
    <text evidence="1">Belongs to the FlgM family.</text>
</comment>